<dbReference type="InterPro" id="IPR050065">
    <property type="entry name" value="GlmU-like"/>
</dbReference>
<accession>A0ABD5S151</accession>
<keyword evidence="2" id="KW-0548">Nucleotidyltransferase</keyword>
<feature type="domain" description="Nucleotidyl transferase" evidence="3">
    <location>
        <begin position="6"/>
        <end position="174"/>
    </location>
</feature>
<evidence type="ECO:0000256" key="1">
    <source>
        <dbReference type="ARBA" id="ARBA00022679"/>
    </source>
</evidence>
<dbReference type="Gene3D" id="3.90.550.10">
    <property type="entry name" value="Spore Coat Polysaccharide Biosynthesis Protein SpsA, Chain A"/>
    <property type="match status" value="1"/>
</dbReference>
<evidence type="ECO:0000259" key="3">
    <source>
        <dbReference type="Pfam" id="PF00483"/>
    </source>
</evidence>
<protein>
    <submittedName>
        <fullName evidence="4">Sugar phosphate nucleotidyltransferase</fullName>
    </submittedName>
</protein>
<feature type="non-terminal residue" evidence="4">
    <location>
        <position position="174"/>
    </location>
</feature>
<sequence>MTVDTAVVLAAGEGKRLRPLTEHRPKPMLPAGTRPILELVLDALVEAGVSELHLVVGYGRDRIQSHVGPTYRDLSVTYHRQAKQLGSGHALLQAAENVDEECLVVNGDQVVSTRIVRDVMEAHTDEDVATLAVVESDAAPNYGAVRLDGDRVVELVERPGVEGYHLLNAGVYAF</sequence>
<dbReference type="EMBL" id="JBHSWU010000459">
    <property type="protein sequence ID" value="MFC6725290.1"/>
    <property type="molecule type" value="Genomic_DNA"/>
</dbReference>
<gene>
    <name evidence="4" type="ORF">ACFQE1_13105</name>
</gene>
<dbReference type="InterPro" id="IPR005835">
    <property type="entry name" value="NTP_transferase_dom"/>
</dbReference>
<reference evidence="4 5" key="1">
    <citation type="journal article" date="2019" name="Int. J. Syst. Evol. Microbiol.">
        <title>The Global Catalogue of Microorganisms (GCM) 10K type strain sequencing project: providing services to taxonomists for standard genome sequencing and annotation.</title>
        <authorList>
            <consortium name="The Broad Institute Genomics Platform"/>
            <consortium name="The Broad Institute Genome Sequencing Center for Infectious Disease"/>
            <person name="Wu L."/>
            <person name="Ma J."/>
        </authorList>
    </citation>
    <scope>NUCLEOTIDE SEQUENCE [LARGE SCALE GENOMIC DNA]</scope>
    <source>
        <strain evidence="4 5">NBRC 111368</strain>
    </source>
</reference>
<evidence type="ECO:0000313" key="5">
    <source>
        <dbReference type="Proteomes" id="UP001596328"/>
    </source>
</evidence>
<dbReference type="Proteomes" id="UP001596328">
    <property type="component" value="Unassembled WGS sequence"/>
</dbReference>
<proteinExistence type="predicted"/>
<comment type="caution">
    <text evidence="4">The sequence shown here is derived from an EMBL/GenBank/DDBJ whole genome shotgun (WGS) entry which is preliminary data.</text>
</comment>
<dbReference type="PANTHER" id="PTHR43584">
    <property type="entry name" value="NUCLEOTIDYL TRANSFERASE"/>
    <property type="match status" value="1"/>
</dbReference>
<dbReference type="CDD" id="cd04181">
    <property type="entry name" value="NTP_transferase"/>
    <property type="match status" value="1"/>
</dbReference>
<keyword evidence="1" id="KW-0808">Transferase</keyword>
<dbReference type="InterPro" id="IPR029044">
    <property type="entry name" value="Nucleotide-diphossugar_trans"/>
</dbReference>
<evidence type="ECO:0000313" key="4">
    <source>
        <dbReference type="EMBL" id="MFC6725290.1"/>
    </source>
</evidence>
<organism evidence="4 5">
    <name type="scientific">Halobium palmae</name>
    <dbReference type="NCBI Taxonomy" id="1776492"/>
    <lineage>
        <taxon>Archaea</taxon>
        <taxon>Methanobacteriati</taxon>
        <taxon>Methanobacteriota</taxon>
        <taxon>Stenosarchaea group</taxon>
        <taxon>Halobacteria</taxon>
        <taxon>Halobacteriales</taxon>
        <taxon>Haloferacaceae</taxon>
        <taxon>Halobium</taxon>
    </lineage>
</organism>
<dbReference type="Pfam" id="PF00483">
    <property type="entry name" value="NTP_transferase"/>
    <property type="match status" value="1"/>
</dbReference>
<evidence type="ECO:0000256" key="2">
    <source>
        <dbReference type="ARBA" id="ARBA00022695"/>
    </source>
</evidence>
<name>A0ABD5S151_9EURY</name>
<dbReference type="SUPFAM" id="SSF53448">
    <property type="entry name" value="Nucleotide-diphospho-sugar transferases"/>
    <property type="match status" value="1"/>
</dbReference>
<dbReference type="AlphaFoldDB" id="A0ABD5S151"/>
<dbReference type="GO" id="GO:0016779">
    <property type="term" value="F:nucleotidyltransferase activity"/>
    <property type="evidence" value="ECO:0007669"/>
    <property type="project" value="UniProtKB-KW"/>
</dbReference>
<dbReference type="PANTHER" id="PTHR43584:SF8">
    <property type="entry name" value="N-ACETYLMURAMATE ALPHA-1-PHOSPHATE URIDYLYLTRANSFERASE"/>
    <property type="match status" value="1"/>
</dbReference>
<keyword evidence="5" id="KW-1185">Reference proteome</keyword>